<dbReference type="InterPro" id="IPR016130">
    <property type="entry name" value="Tyr_Pase_AS"/>
</dbReference>
<dbReference type="CDD" id="cd00047">
    <property type="entry name" value="PTPc"/>
    <property type="match status" value="1"/>
</dbReference>
<dbReference type="GO" id="GO:0004725">
    <property type="term" value="F:protein tyrosine phosphatase activity"/>
    <property type="evidence" value="ECO:0007669"/>
    <property type="project" value="InterPro"/>
</dbReference>
<dbReference type="PANTHER" id="PTHR19134:SF449">
    <property type="entry name" value="TYROSINE-PROTEIN PHOSPHATASE 1"/>
    <property type="match status" value="1"/>
</dbReference>
<feature type="domain" description="Tyrosine specific protein phosphatases" evidence="2">
    <location>
        <begin position="206"/>
        <end position="303"/>
    </location>
</feature>
<dbReference type="SMART" id="SM00404">
    <property type="entry name" value="PTPc_motif"/>
    <property type="match status" value="1"/>
</dbReference>
<dbReference type="AlphaFoldDB" id="A0A078B6K3"/>
<dbReference type="EMBL" id="CCKQ01017930">
    <property type="protein sequence ID" value="CDW89851.1"/>
    <property type="molecule type" value="Genomic_DNA"/>
</dbReference>
<organism evidence="3 4">
    <name type="scientific">Stylonychia lemnae</name>
    <name type="common">Ciliate</name>
    <dbReference type="NCBI Taxonomy" id="5949"/>
    <lineage>
        <taxon>Eukaryota</taxon>
        <taxon>Sar</taxon>
        <taxon>Alveolata</taxon>
        <taxon>Ciliophora</taxon>
        <taxon>Intramacronucleata</taxon>
        <taxon>Spirotrichea</taxon>
        <taxon>Stichotrichia</taxon>
        <taxon>Sporadotrichida</taxon>
        <taxon>Oxytrichidae</taxon>
        <taxon>Stylonychinae</taxon>
        <taxon>Stylonychia</taxon>
    </lineage>
</organism>
<protein>
    <submittedName>
        <fullName evidence="3">Protein tyrosine phosphatase</fullName>
    </submittedName>
</protein>
<dbReference type="InterPro" id="IPR000242">
    <property type="entry name" value="PTP_cat"/>
</dbReference>
<dbReference type="InterPro" id="IPR000387">
    <property type="entry name" value="Tyr_Pase_dom"/>
</dbReference>
<gene>
    <name evidence="3" type="primary">Contig5955.g6377</name>
    <name evidence="3" type="ORF">STYLEM_18990</name>
</gene>
<name>A0A078B6K3_STYLE</name>
<dbReference type="PANTHER" id="PTHR19134">
    <property type="entry name" value="RECEPTOR-TYPE TYROSINE-PROTEIN PHOSPHATASE"/>
    <property type="match status" value="1"/>
</dbReference>
<dbReference type="OrthoDB" id="9993594at2759"/>
<keyword evidence="4" id="KW-1185">Reference proteome</keyword>
<dbReference type="Gene3D" id="3.90.190.10">
    <property type="entry name" value="Protein tyrosine phosphatase superfamily"/>
    <property type="match status" value="1"/>
</dbReference>
<proteinExistence type="predicted"/>
<reference evidence="3 4" key="1">
    <citation type="submission" date="2014-06" db="EMBL/GenBank/DDBJ databases">
        <authorList>
            <person name="Swart Estienne"/>
        </authorList>
    </citation>
    <scope>NUCLEOTIDE SEQUENCE [LARGE SCALE GENOMIC DNA]</scope>
    <source>
        <strain evidence="3 4">130c</strain>
    </source>
</reference>
<evidence type="ECO:0000259" key="2">
    <source>
        <dbReference type="PROSITE" id="PS50056"/>
    </source>
</evidence>
<feature type="domain" description="Tyrosine-protein phosphatase" evidence="1">
    <location>
        <begin position="1"/>
        <end position="312"/>
    </location>
</feature>
<evidence type="ECO:0000259" key="1">
    <source>
        <dbReference type="PROSITE" id="PS50055"/>
    </source>
</evidence>
<dbReference type="InterPro" id="IPR003595">
    <property type="entry name" value="Tyr_Pase_cat"/>
</dbReference>
<dbReference type="PROSITE" id="PS00383">
    <property type="entry name" value="TYR_PHOSPHATASE_1"/>
    <property type="match status" value="1"/>
</dbReference>
<dbReference type="Proteomes" id="UP000039865">
    <property type="component" value="Unassembled WGS sequence"/>
</dbReference>
<evidence type="ECO:0000313" key="3">
    <source>
        <dbReference type="EMBL" id="CDW89851.1"/>
    </source>
</evidence>
<dbReference type="Pfam" id="PF00102">
    <property type="entry name" value="Y_phosphatase"/>
    <property type="match status" value="1"/>
</dbReference>
<accession>A0A078B6K3</accession>
<sequence>MEFRVLQRMTQHKGHVKNLYNSPQMEFRKQNRYNEVLPCNQIINLMCQLVVHSRVVLKNLPTTAPSDVGPGYNEELNYYMNANYINTFVRGYGDRAFIATQAPIEYTLERFWQMIWEQKSRLIIMLCPEESSFYWVTQSANQREFGNAFQLTFLQEKQVSPGITQRKFLLKNLNSDEQQLEVTQLQNTRWEDDNAKADDDHFDDIDNLVKKIKKFRQCENPSPIVVHCSAGIGRTGTIIAIYAILESIERLQAMQEEMSLVDIDDSILEAYPLYRKVRVSVFGAVRKMREQRWNMVKKQVQYNFIYEYLERWIRKNLIDLILFNKDDFGDNSSKSNQDSSKTFDQQ</sequence>
<dbReference type="PRINTS" id="PR00700">
    <property type="entry name" value="PRTYPHPHTASE"/>
</dbReference>
<dbReference type="SUPFAM" id="SSF52799">
    <property type="entry name" value="(Phosphotyrosine protein) phosphatases II"/>
    <property type="match status" value="1"/>
</dbReference>
<dbReference type="OMA" id="YEYLERW"/>
<dbReference type="PROSITE" id="PS50055">
    <property type="entry name" value="TYR_PHOSPHATASE_PTP"/>
    <property type="match status" value="1"/>
</dbReference>
<dbReference type="InterPro" id="IPR029021">
    <property type="entry name" value="Prot-tyrosine_phosphatase-like"/>
</dbReference>
<dbReference type="InParanoid" id="A0A078B6K3"/>
<dbReference type="SMART" id="SM00194">
    <property type="entry name" value="PTPc"/>
    <property type="match status" value="1"/>
</dbReference>
<evidence type="ECO:0000313" key="4">
    <source>
        <dbReference type="Proteomes" id="UP000039865"/>
    </source>
</evidence>
<dbReference type="InterPro" id="IPR050348">
    <property type="entry name" value="Protein-Tyr_Phosphatase"/>
</dbReference>
<dbReference type="PROSITE" id="PS50056">
    <property type="entry name" value="TYR_PHOSPHATASE_2"/>
    <property type="match status" value="1"/>
</dbReference>